<evidence type="ECO:0000313" key="3">
    <source>
        <dbReference type="Proteomes" id="UP000283644"/>
    </source>
</evidence>
<feature type="region of interest" description="Disordered" evidence="1">
    <location>
        <begin position="1"/>
        <end position="59"/>
    </location>
</feature>
<keyword evidence="3" id="KW-1185">Reference proteome</keyword>
<accession>A0A417XUD7</accession>
<reference evidence="2 3" key="1">
    <citation type="submission" date="2018-09" db="EMBL/GenBank/DDBJ databases">
        <title>Genome sequencing of Nocardioides immobilis CCTCC AB 2017083 for comparison to Nocardioides silvaticus.</title>
        <authorList>
            <person name="Li C."/>
            <person name="Wang G."/>
        </authorList>
    </citation>
    <scope>NUCLEOTIDE SEQUENCE [LARGE SCALE GENOMIC DNA]</scope>
    <source>
        <strain evidence="2 3">CCTCC AB 2017083</strain>
    </source>
</reference>
<dbReference type="OrthoDB" id="3789221at2"/>
<organism evidence="2 3">
    <name type="scientific">Nocardioides immobilis</name>
    <dbReference type="NCBI Taxonomy" id="2049295"/>
    <lineage>
        <taxon>Bacteria</taxon>
        <taxon>Bacillati</taxon>
        <taxon>Actinomycetota</taxon>
        <taxon>Actinomycetes</taxon>
        <taxon>Propionibacteriales</taxon>
        <taxon>Nocardioidaceae</taxon>
        <taxon>Nocardioides</taxon>
    </lineage>
</organism>
<gene>
    <name evidence="2" type="ORF">D0Z08_26235</name>
</gene>
<evidence type="ECO:0000313" key="2">
    <source>
        <dbReference type="EMBL" id="RHW24114.1"/>
    </source>
</evidence>
<feature type="compositionally biased region" description="Basic and acidic residues" evidence="1">
    <location>
        <begin position="47"/>
        <end position="59"/>
    </location>
</feature>
<evidence type="ECO:0000256" key="1">
    <source>
        <dbReference type="SAM" id="MobiDB-lite"/>
    </source>
</evidence>
<dbReference type="AlphaFoldDB" id="A0A417XUD7"/>
<sequence>MNRLTGTSEIAKPLGVSRQRTSQPAQREDFPEPVARLAAGPIWETTDIERWSRETGRID</sequence>
<protein>
    <submittedName>
        <fullName evidence="2">DNA-binding protein</fullName>
    </submittedName>
</protein>
<proteinExistence type="predicted"/>
<dbReference type="GO" id="GO:0003677">
    <property type="term" value="F:DNA binding"/>
    <property type="evidence" value="ECO:0007669"/>
    <property type="project" value="UniProtKB-KW"/>
</dbReference>
<dbReference type="EMBL" id="QXGH01000036">
    <property type="protein sequence ID" value="RHW24114.1"/>
    <property type="molecule type" value="Genomic_DNA"/>
</dbReference>
<name>A0A417XUD7_9ACTN</name>
<keyword evidence="2" id="KW-0238">DNA-binding</keyword>
<dbReference type="Proteomes" id="UP000283644">
    <property type="component" value="Unassembled WGS sequence"/>
</dbReference>
<comment type="caution">
    <text evidence="2">The sequence shown here is derived from an EMBL/GenBank/DDBJ whole genome shotgun (WGS) entry which is preliminary data.</text>
</comment>